<keyword evidence="3" id="KW-1185">Reference proteome</keyword>
<feature type="compositionally biased region" description="Polar residues" evidence="1">
    <location>
        <begin position="853"/>
        <end position="866"/>
    </location>
</feature>
<feature type="region of interest" description="Disordered" evidence="1">
    <location>
        <begin position="674"/>
        <end position="819"/>
    </location>
</feature>
<dbReference type="EMBL" id="JAKJXO020000022">
    <property type="protein sequence ID" value="KAL1591952.1"/>
    <property type="molecule type" value="Genomic_DNA"/>
</dbReference>
<name>A0ABR3QIH3_9PLEO</name>
<feature type="compositionally biased region" description="Basic and acidic residues" evidence="1">
    <location>
        <begin position="720"/>
        <end position="734"/>
    </location>
</feature>
<proteinExistence type="predicted"/>
<feature type="compositionally biased region" description="Polar residues" evidence="1">
    <location>
        <begin position="674"/>
        <end position="689"/>
    </location>
</feature>
<sequence length="915" mass="102427">MDPSHVYAHATTMAEGEKPSHHFMLNDAEMRLIQFLRALDPDENPPTERFEKLSCPVELTAFVGDRHLLLESVDGTEIIEGCAKFGAQIQEKLLSKEWIDGANRQADGHSDLADQQGASDEAPVSLTNGDWSDETRLMRGHAGVKYSKIAAVKHLKASTQLFNTNSHVLILYLQTPWDEVRSEILPSYVQNVTFTIGKSDLTGDRRKELEERFHGVVIKEAPAPQSLSGSNRSAKRLAAPEYPLEKPNGLRTAVFELDENVTTKDDALEANIRKQYPWATIAPVVDMATGASALRRNASVVGDVENQLQDLATFMADYPPDGMFDVDIPHTPIWKAVPLPQKLRIAHARTIQVGTCGETRNPATRCGNCKRNGYTCKVYRDDFIKRAASTDHINLGEGCQHCRVLGKKCDLPPHSRSTFPTVESDSASTDSTGVARAYSVDLSTETTAPTPRPSRQSSPAARTSKEQPPPRSYLLSGEFDGEGDIVDLGRRLGLNLEQPDDLWSMYDEWDRTGEIRAFEPGDEYLQDYYINLVDLNIMARTIGNAELQFATLLQFQVTIFEQELPDIDKSVIRAFEHLHVDAPLCRWIVIVFAYDWTTVEDGDYEEFVKKNVNMDPMALSKFLYGLAYIRCQDTKGELKAVLQRFCEVHDPHIPLSVEDVKCMKAQGVCETVVESSTKHLSNKTQNARNRSNKRARDESSGIKSRKKFKQNGVQQNVSRPDPRASAAREKTTDHDGDDNADDAYFTGEDNTDDINIGRQSLRSAGNHKRQANKPAERIIATSDTTRRKRGRPPKQRVVDDDDDDDPNAQPTNESRTTRSRMAALLSDDHLDSLPLGDSDFDPSRWVNVARTDSTRATTERLQTTPIRSIAGSEEPTSERKSARAKPMPPGFFNQRPKKSEFRNTMWGKFTFGRSG</sequence>
<gene>
    <name evidence="2" type="ORF">SLS60_011544</name>
</gene>
<reference evidence="2 3" key="1">
    <citation type="submission" date="2024-02" db="EMBL/GenBank/DDBJ databases">
        <title>De novo assembly and annotation of 12 fungi associated with fruit tree decline syndrome in Ontario, Canada.</title>
        <authorList>
            <person name="Sulman M."/>
            <person name="Ellouze W."/>
            <person name="Ilyukhin E."/>
        </authorList>
    </citation>
    <scope>NUCLEOTIDE SEQUENCE [LARGE SCALE GENOMIC DNA]</scope>
    <source>
        <strain evidence="2 3">M42-189</strain>
    </source>
</reference>
<protein>
    <submittedName>
        <fullName evidence="2">Uncharacterized protein</fullName>
    </submittedName>
</protein>
<dbReference type="Proteomes" id="UP001521785">
    <property type="component" value="Unassembled WGS sequence"/>
</dbReference>
<feature type="compositionally biased region" description="Polar residues" evidence="1">
    <location>
        <begin position="441"/>
        <end position="461"/>
    </location>
</feature>
<feature type="region of interest" description="Disordered" evidence="1">
    <location>
        <begin position="441"/>
        <end position="478"/>
    </location>
</feature>
<organism evidence="2 3">
    <name type="scientific">Paraconiothyrium brasiliense</name>
    <dbReference type="NCBI Taxonomy" id="300254"/>
    <lineage>
        <taxon>Eukaryota</taxon>
        <taxon>Fungi</taxon>
        <taxon>Dikarya</taxon>
        <taxon>Ascomycota</taxon>
        <taxon>Pezizomycotina</taxon>
        <taxon>Dothideomycetes</taxon>
        <taxon>Pleosporomycetidae</taxon>
        <taxon>Pleosporales</taxon>
        <taxon>Massarineae</taxon>
        <taxon>Didymosphaeriaceae</taxon>
        <taxon>Paraconiothyrium</taxon>
    </lineage>
</organism>
<evidence type="ECO:0000313" key="3">
    <source>
        <dbReference type="Proteomes" id="UP001521785"/>
    </source>
</evidence>
<feature type="region of interest" description="Disordered" evidence="1">
    <location>
        <begin position="853"/>
        <end position="906"/>
    </location>
</feature>
<evidence type="ECO:0000313" key="2">
    <source>
        <dbReference type="EMBL" id="KAL1591952.1"/>
    </source>
</evidence>
<accession>A0ABR3QIH3</accession>
<comment type="caution">
    <text evidence="2">The sequence shown here is derived from an EMBL/GenBank/DDBJ whole genome shotgun (WGS) entry which is preliminary data.</text>
</comment>
<feature type="region of interest" description="Disordered" evidence="1">
    <location>
        <begin position="105"/>
        <end position="132"/>
    </location>
</feature>
<evidence type="ECO:0000256" key="1">
    <source>
        <dbReference type="SAM" id="MobiDB-lite"/>
    </source>
</evidence>